<feature type="binding site" evidence="8">
    <location>
        <position position="93"/>
    </location>
    <ligand>
        <name>Na(+)</name>
        <dbReference type="ChEBI" id="CHEBI:29101"/>
        <label>1</label>
    </ligand>
</feature>
<keyword evidence="4 9" id="KW-0812">Transmembrane</keyword>
<dbReference type="GO" id="GO:0005283">
    <property type="term" value="F:amino acid:sodium symporter activity"/>
    <property type="evidence" value="ECO:0007669"/>
    <property type="project" value="TreeGrafter"/>
</dbReference>
<evidence type="ECO:0000256" key="1">
    <source>
        <dbReference type="ARBA" id="ARBA00004141"/>
    </source>
</evidence>
<evidence type="ECO:0000313" key="10">
    <source>
        <dbReference type="EMBL" id="JAI37493.1"/>
    </source>
</evidence>
<dbReference type="PANTHER" id="PTHR11616:SF236">
    <property type="entry name" value="TRANSPORTER"/>
    <property type="match status" value="1"/>
</dbReference>
<dbReference type="GO" id="GO:0046872">
    <property type="term" value="F:metal ion binding"/>
    <property type="evidence" value="ECO:0007669"/>
    <property type="project" value="UniProtKB-KW"/>
</dbReference>
<dbReference type="GO" id="GO:0015187">
    <property type="term" value="F:glycine transmembrane transporter activity"/>
    <property type="evidence" value="ECO:0007669"/>
    <property type="project" value="TreeGrafter"/>
</dbReference>
<feature type="transmembrane region" description="Helical" evidence="9">
    <location>
        <begin position="123"/>
        <end position="147"/>
    </location>
</feature>
<dbReference type="SUPFAM" id="SSF161070">
    <property type="entry name" value="SNF-like"/>
    <property type="match status" value="1"/>
</dbReference>
<dbReference type="Pfam" id="PF00209">
    <property type="entry name" value="SNF"/>
    <property type="match status" value="1"/>
</dbReference>
<dbReference type="InterPro" id="IPR037272">
    <property type="entry name" value="SNS_sf"/>
</dbReference>
<evidence type="ECO:0000256" key="4">
    <source>
        <dbReference type="ARBA" id="ARBA00022692"/>
    </source>
</evidence>
<gene>
    <name evidence="10" type="primary">Slc6a18_1</name>
    <name evidence="10" type="ORF">c2_g2_i10</name>
</gene>
<sequence>MTLFIINSNKDILIKHDLLHYKNATFEEYESVMAKVNGSESINLELEECSLSKQLDNAAEGTGLAFIVITQAIVELPGAPFWAVLFFTMLLSLGLGSQIGILEGMLCTLFDIDIIKRVKKQHVTGVVCLFCFIVGFIFCTGAGEYWLKMFDSFAGTIGLVVVALMETIAVVYVYGHERFTEDIYQMTGYRPGIYWQLTWRYIGPVIMVAILVSSVVFMVIKNPTYGAWNAQLGAVQQSNYPTWVMGVALAMILAGVLPMPIVFLMRSFQCLKVDLDIHQGSIRRNETTASTKEMIDNDDDEVMSPDMPPQNLLAATRFTIGDFDN</sequence>
<keyword evidence="8" id="KW-0915">Sodium</keyword>
<name>A0A0K8VF54_BACLA</name>
<proteinExistence type="inferred from homology"/>
<evidence type="ECO:0000256" key="8">
    <source>
        <dbReference type="PIRSR" id="PIRSR600175-1"/>
    </source>
</evidence>
<dbReference type="PANTHER" id="PTHR11616">
    <property type="entry name" value="SODIUM/CHLORIDE DEPENDENT TRANSPORTER"/>
    <property type="match status" value="1"/>
</dbReference>
<dbReference type="InterPro" id="IPR000175">
    <property type="entry name" value="Na/ntran_symport"/>
</dbReference>
<dbReference type="PROSITE" id="PS50267">
    <property type="entry name" value="NA_NEUROTRAN_SYMP_3"/>
    <property type="match status" value="1"/>
</dbReference>
<evidence type="ECO:0000256" key="7">
    <source>
        <dbReference type="ARBA" id="ARBA00023136"/>
    </source>
</evidence>
<reference evidence="10" key="1">
    <citation type="submission" date="2015-06" db="EMBL/GenBank/DDBJ databases">
        <authorList>
            <person name="Hoefler B.C."/>
            <person name="Straight P.D."/>
        </authorList>
    </citation>
    <scope>NUCLEOTIDE SEQUENCE</scope>
</reference>
<evidence type="ECO:0000256" key="9">
    <source>
        <dbReference type="SAM" id="Phobius"/>
    </source>
</evidence>
<feature type="transmembrane region" description="Helical" evidence="9">
    <location>
        <begin position="81"/>
        <end position="102"/>
    </location>
</feature>
<keyword evidence="3" id="KW-0813">Transport</keyword>
<dbReference type="GO" id="GO:0089718">
    <property type="term" value="P:amino acid import across plasma membrane"/>
    <property type="evidence" value="ECO:0007669"/>
    <property type="project" value="TreeGrafter"/>
</dbReference>
<protein>
    <submittedName>
        <fullName evidence="10">Sodium-dependent neutral amino acid transporter B(0)AT3</fullName>
    </submittedName>
</protein>
<dbReference type="GO" id="GO:0005886">
    <property type="term" value="C:plasma membrane"/>
    <property type="evidence" value="ECO:0007669"/>
    <property type="project" value="TreeGrafter"/>
</dbReference>
<evidence type="ECO:0000256" key="3">
    <source>
        <dbReference type="ARBA" id="ARBA00022448"/>
    </source>
</evidence>
<dbReference type="AlphaFoldDB" id="A0A0K8VF54"/>
<dbReference type="PRINTS" id="PR00176">
    <property type="entry name" value="NANEUSMPORT"/>
</dbReference>
<feature type="binding site" evidence="8">
    <location>
        <position position="97"/>
    </location>
    <ligand>
        <name>Na(+)</name>
        <dbReference type="ChEBI" id="CHEBI:29101"/>
        <label>1</label>
    </ligand>
</feature>
<feature type="transmembrane region" description="Helical" evidence="9">
    <location>
        <begin position="153"/>
        <end position="176"/>
    </location>
</feature>
<dbReference type="GO" id="GO:0015179">
    <property type="term" value="F:L-amino acid transmembrane transporter activity"/>
    <property type="evidence" value="ECO:0007669"/>
    <property type="project" value="TreeGrafter"/>
</dbReference>
<comment type="subcellular location">
    <subcellularLocation>
        <location evidence="1">Membrane</location>
        <topology evidence="1">Multi-pass membrane protein</topology>
    </subcellularLocation>
</comment>
<evidence type="ECO:0000256" key="2">
    <source>
        <dbReference type="ARBA" id="ARBA00006459"/>
    </source>
</evidence>
<dbReference type="EMBL" id="GDHF01014821">
    <property type="protein sequence ID" value="JAI37493.1"/>
    <property type="molecule type" value="Transcribed_RNA"/>
</dbReference>
<keyword evidence="7 9" id="KW-0472">Membrane</keyword>
<keyword evidence="5" id="KW-0769">Symport</keyword>
<keyword evidence="8" id="KW-0479">Metal-binding</keyword>
<evidence type="ECO:0000256" key="5">
    <source>
        <dbReference type="ARBA" id="ARBA00022847"/>
    </source>
</evidence>
<evidence type="ECO:0000256" key="6">
    <source>
        <dbReference type="ARBA" id="ARBA00022989"/>
    </source>
</evidence>
<accession>A0A0K8VF54</accession>
<feature type="transmembrane region" description="Helical" evidence="9">
    <location>
        <begin position="197"/>
        <end position="220"/>
    </location>
</feature>
<keyword evidence="6 9" id="KW-1133">Transmembrane helix</keyword>
<dbReference type="OrthoDB" id="6581954at2759"/>
<comment type="similarity">
    <text evidence="2">Belongs to the sodium:neurotransmitter symporter (SNF) (TC 2.A.22) family.</text>
</comment>
<organism evidence="10">
    <name type="scientific">Bactrocera latifrons</name>
    <name type="common">Malaysian fruit fly</name>
    <name type="synonym">Chaetodacus latifrons</name>
    <dbReference type="NCBI Taxonomy" id="174628"/>
    <lineage>
        <taxon>Eukaryota</taxon>
        <taxon>Metazoa</taxon>
        <taxon>Ecdysozoa</taxon>
        <taxon>Arthropoda</taxon>
        <taxon>Hexapoda</taxon>
        <taxon>Insecta</taxon>
        <taxon>Pterygota</taxon>
        <taxon>Neoptera</taxon>
        <taxon>Endopterygota</taxon>
        <taxon>Diptera</taxon>
        <taxon>Brachycera</taxon>
        <taxon>Muscomorpha</taxon>
        <taxon>Tephritoidea</taxon>
        <taxon>Tephritidae</taxon>
        <taxon>Bactrocera</taxon>
        <taxon>Bactrocera</taxon>
    </lineage>
</organism>
<feature type="transmembrane region" description="Helical" evidence="9">
    <location>
        <begin position="240"/>
        <end position="265"/>
    </location>
</feature>